<dbReference type="InterPro" id="IPR050624">
    <property type="entry name" value="HTH-type_Tx_Regulator"/>
</dbReference>
<dbReference type="Gene3D" id="1.10.357.10">
    <property type="entry name" value="Tetracycline Repressor, domain 2"/>
    <property type="match status" value="1"/>
</dbReference>
<dbReference type="PANTHER" id="PTHR43479:SF7">
    <property type="entry name" value="TETR-FAMILY TRANSCRIPTIONAL REGULATOR"/>
    <property type="match status" value="1"/>
</dbReference>
<comment type="caution">
    <text evidence="3">The sequence shown here is derived from an EMBL/GenBank/DDBJ whole genome shotgun (WGS) entry which is preliminary data.</text>
</comment>
<dbReference type="AlphaFoldDB" id="A0A4Q9Y287"/>
<name>A0A4Q9Y287_9LACO</name>
<dbReference type="SUPFAM" id="SSF46689">
    <property type="entry name" value="Homeodomain-like"/>
    <property type="match status" value="1"/>
</dbReference>
<organism evidence="3 4">
    <name type="scientific">Lactiplantibacillus paraplantarum</name>
    <dbReference type="NCBI Taxonomy" id="60520"/>
    <lineage>
        <taxon>Bacteria</taxon>
        <taxon>Bacillati</taxon>
        <taxon>Bacillota</taxon>
        <taxon>Bacilli</taxon>
        <taxon>Lactobacillales</taxon>
        <taxon>Lactobacillaceae</taxon>
        <taxon>Lactiplantibacillus</taxon>
    </lineage>
</organism>
<dbReference type="RefSeq" id="WP_131509574.1">
    <property type="nucleotide sequence ID" value="NZ_CP142835.1"/>
</dbReference>
<feature type="domain" description="HTH tetR-type" evidence="2">
    <location>
        <begin position="26"/>
        <end position="60"/>
    </location>
</feature>
<dbReference type="Proteomes" id="UP000292648">
    <property type="component" value="Unassembled WGS sequence"/>
</dbReference>
<keyword evidence="1" id="KW-0238">DNA-binding</keyword>
<dbReference type="GO" id="GO:0003677">
    <property type="term" value="F:DNA binding"/>
    <property type="evidence" value="ECO:0007669"/>
    <property type="project" value="UniProtKB-KW"/>
</dbReference>
<evidence type="ECO:0000313" key="3">
    <source>
        <dbReference type="EMBL" id="TBX47321.1"/>
    </source>
</evidence>
<accession>A0A4Q9Y287</accession>
<evidence type="ECO:0000256" key="1">
    <source>
        <dbReference type="ARBA" id="ARBA00023125"/>
    </source>
</evidence>
<reference evidence="3 4" key="1">
    <citation type="submission" date="2019-01" db="EMBL/GenBank/DDBJ databases">
        <title>Draft genome sequence of Lactobacillus paraplantarum OSY-TC318, a Producer of the novel lantibiotic Paraplantaracin TC318.</title>
        <authorList>
            <person name="Hussein W.E."/>
            <person name="Huang E."/>
            <person name="Yousef A.E."/>
        </authorList>
    </citation>
    <scope>NUCLEOTIDE SEQUENCE [LARGE SCALE GENOMIC DNA]</scope>
    <source>
        <strain evidence="3 4">OSY-TC318</strain>
    </source>
</reference>
<dbReference type="EMBL" id="SEHH01000039">
    <property type="protein sequence ID" value="TBX47321.1"/>
    <property type="molecule type" value="Genomic_DNA"/>
</dbReference>
<gene>
    <name evidence="3" type="ORF">EUZ87_04965</name>
</gene>
<evidence type="ECO:0000259" key="2">
    <source>
        <dbReference type="Pfam" id="PF00440"/>
    </source>
</evidence>
<evidence type="ECO:0000313" key="4">
    <source>
        <dbReference type="Proteomes" id="UP000292648"/>
    </source>
</evidence>
<dbReference type="InterPro" id="IPR001647">
    <property type="entry name" value="HTH_TetR"/>
</dbReference>
<sequence length="179" mass="20242">MAAQDLRTIKTNRDLEAGFIQACRMKPFAKVTVNDICKAGLVGRSTFYHHYQDKYALLEHLVTMQATKFEQLLGQRMTVLTNDAGLIALYQALVADEALLNVLLTIHTEHADLSQRYLISLQHYLNPLLPDLELEVPRDFVLRLYASSALTAITWALAHGDATNIATFMNRLVKNMLIR</sequence>
<proteinExistence type="predicted"/>
<dbReference type="InterPro" id="IPR009057">
    <property type="entry name" value="Homeodomain-like_sf"/>
</dbReference>
<dbReference type="PANTHER" id="PTHR43479">
    <property type="entry name" value="ACREF/ENVCD OPERON REPRESSOR-RELATED"/>
    <property type="match status" value="1"/>
</dbReference>
<protein>
    <submittedName>
        <fullName evidence="3">TetR/AcrR family transcriptional regulator</fullName>
    </submittedName>
</protein>
<dbReference type="Pfam" id="PF00440">
    <property type="entry name" value="TetR_N"/>
    <property type="match status" value="1"/>
</dbReference>